<evidence type="ECO:0000313" key="5">
    <source>
        <dbReference type="Proteomes" id="UP000536275"/>
    </source>
</evidence>
<dbReference type="GO" id="GO:0036297">
    <property type="term" value="P:interstrand cross-link repair"/>
    <property type="evidence" value="ECO:0007669"/>
    <property type="project" value="TreeGrafter"/>
</dbReference>
<evidence type="ECO:0000313" key="4">
    <source>
        <dbReference type="EMBL" id="KAF6064021.1"/>
    </source>
</evidence>
<dbReference type="Proteomes" id="UP000536275">
    <property type="component" value="Unassembled WGS sequence"/>
</dbReference>
<evidence type="ECO:0000256" key="1">
    <source>
        <dbReference type="ARBA" id="ARBA00022722"/>
    </source>
</evidence>
<sequence length="537" mass="60941">MQSGNTFQGEIHEFPGVVVDKFSGTAEVYLLTHCHQDHLQGLLNSSFCGRVYCSVLTKSTLELDTRYTRVSRFFKAKEYNETFTVDILLGKVSITMIPSYHCPGSAMFLLESFCKNVLITGDVRAESWWTLSLIKNPHLFPYITGLKTLDQIYLDTTFSYRGEPYIYIMPNSEGIFAAIELLKLYPFDSDLSFSFVDTVSGSEEAWFQIVRHFNGTLVSHGILQKRLDLCGIDLVDGKTPTFKVGNLPDTTPITIAIKQIINLNAIEYASQFLPRNICDVDFSSATSLVTTKNGHHIYLLDGRKWLLPKGGSELLPTCIPLMFSRHSSYQESRNLVALFSPKSVYPCTESKVSWLNGFTVARVFGDVCTSDDHRFDIDRFQKYGYPLPEVINREVAFISKWSLSQPETSKSVVEKPFRGQLQPLHCKRPHKSHFDNFSLPYLIAQRDRESLKQAVEYHQNLHDYAKFDHGSSSSYGSVSSSKESMYFSETELLTNHDSPLCAKTPDTNKIAEITKTLTNDRRNWTKFHLKCIGSNAN</sequence>
<dbReference type="InterPro" id="IPR036866">
    <property type="entry name" value="RibonucZ/Hydroxyglut_hydro"/>
</dbReference>
<keyword evidence="2" id="KW-0378">Hydrolase</keyword>
<gene>
    <name evidence="4" type="ORF">FOB64_005601</name>
</gene>
<keyword evidence="3" id="KW-0269">Exonuclease</keyword>
<dbReference type="Gene3D" id="3.40.50.12650">
    <property type="match status" value="1"/>
</dbReference>
<accession>A0A8H6F368</accession>
<dbReference type="PANTHER" id="PTHR23240">
    <property type="entry name" value="DNA CROSS-LINK REPAIR PROTEIN PSO2/SNM1-RELATED"/>
    <property type="match status" value="1"/>
</dbReference>
<reference evidence="4 5" key="1">
    <citation type="submission" date="2020-03" db="EMBL/GenBank/DDBJ databases">
        <title>FDA dAtabase for Regulatory Grade micrObial Sequences (FDA-ARGOS): Supporting development and validation of Infectious Disease Dx tests.</title>
        <authorList>
            <person name="Campos J."/>
            <person name="Goldberg B."/>
            <person name="Tallon L."/>
            <person name="Sadzewicz L."/>
            <person name="Vavikolanu K."/>
            <person name="Mehta A."/>
            <person name="Aluvathingal J."/>
            <person name="Nadendla S."/>
            <person name="Nandy P."/>
            <person name="Geyer C."/>
            <person name="Yan Y."/>
            <person name="Sichtig H."/>
        </authorList>
    </citation>
    <scope>NUCLEOTIDE SEQUENCE [LARGE SCALE GENOMIC DNA]</scope>
    <source>
        <strain evidence="4 5">FDAARGOS_656</strain>
    </source>
</reference>
<keyword evidence="1" id="KW-0540">Nuclease</keyword>
<dbReference type="EMBL" id="JABWAD010000060">
    <property type="protein sequence ID" value="KAF6064021.1"/>
    <property type="molecule type" value="Genomic_DNA"/>
</dbReference>
<dbReference type="PANTHER" id="PTHR23240:SF8">
    <property type="entry name" value="PROTEIN ARTEMIS"/>
    <property type="match status" value="1"/>
</dbReference>
<dbReference type="GO" id="GO:0035312">
    <property type="term" value="F:5'-3' DNA exonuclease activity"/>
    <property type="evidence" value="ECO:0007669"/>
    <property type="project" value="TreeGrafter"/>
</dbReference>
<dbReference type="Gene3D" id="3.60.15.10">
    <property type="entry name" value="Ribonuclease Z/Hydroxyacylglutathione hydrolase-like"/>
    <property type="match status" value="1"/>
</dbReference>
<name>A0A8H6F368_CANAX</name>
<dbReference type="GO" id="GO:0006303">
    <property type="term" value="P:double-strand break repair via nonhomologous end joining"/>
    <property type="evidence" value="ECO:0007669"/>
    <property type="project" value="TreeGrafter"/>
</dbReference>
<organism evidence="4 5">
    <name type="scientific">Candida albicans</name>
    <name type="common">Yeast</name>
    <dbReference type="NCBI Taxonomy" id="5476"/>
    <lineage>
        <taxon>Eukaryota</taxon>
        <taxon>Fungi</taxon>
        <taxon>Dikarya</taxon>
        <taxon>Ascomycota</taxon>
        <taxon>Saccharomycotina</taxon>
        <taxon>Pichiomycetes</taxon>
        <taxon>Debaryomycetaceae</taxon>
        <taxon>Candida/Lodderomyces clade</taxon>
        <taxon>Candida</taxon>
    </lineage>
</organism>
<comment type="caution">
    <text evidence="4">The sequence shown here is derived from an EMBL/GenBank/DDBJ whole genome shotgun (WGS) entry which is preliminary data.</text>
</comment>
<dbReference type="SUPFAM" id="SSF56281">
    <property type="entry name" value="Metallo-hydrolase/oxidoreductase"/>
    <property type="match status" value="1"/>
</dbReference>
<evidence type="ECO:0000256" key="2">
    <source>
        <dbReference type="ARBA" id="ARBA00022801"/>
    </source>
</evidence>
<proteinExistence type="predicted"/>
<dbReference type="AlphaFoldDB" id="A0A8H6F368"/>
<protein>
    <submittedName>
        <fullName evidence="4">Beta-lactamase domain family protein</fullName>
    </submittedName>
</protein>
<dbReference type="GO" id="GO:0003684">
    <property type="term" value="F:damaged DNA binding"/>
    <property type="evidence" value="ECO:0007669"/>
    <property type="project" value="TreeGrafter"/>
</dbReference>
<evidence type="ECO:0000256" key="3">
    <source>
        <dbReference type="ARBA" id="ARBA00022839"/>
    </source>
</evidence>
<dbReference type="GO" id="GO:0000723">
    <property type="term" value="P:telomere maintenance"/>
    <property type="evidence" value="ECO:0007669"/>
    <property type="project" value="TreeGrafter"/>
</dbReference>